<evidence type="ECO:0000313" key="9">
    <source>
        <dbReference type="EMBL" id="NYF77950.1"/>
    </source>
</evidence>
<dbReference type="EMBL" id="JACCCW010000001">
    <property type="protein sequence ID" value="NYF77950.1"/>
    <property type="molecule type" value="Genomic_DNA"/>
</dbReference>
<reference evidence="9 10" key="1">
    <citation type="submission" date="2020-07" db="EMBL/GenBank/DDBJ databases">
        <title>Genomic Encyclopedia of Type Strains, Phase IV (KMG-V): Genome sequencing to study the core and pangenomes of soil and plant-associated prokaryotes.</title>
        <authorList>
            <person name="Whitman W."/>
        </authorList>
    </citation>
    <scope>NUCLEOTIDE SEQUENCE [LARGE SCALE GENOMIC DNA]</scope>
    <source>
        <strain evidence="9 10">X4EP2</strain>
    </source>
</reference>
<comment type="caution">
    <text evidence="9">The sequence shown here is derived from an EMBL/GenBank/DDBJ whole genome shotgun (WGS) entry which is preliminary data.</text>
</comment>
<dbReference type="InterPro" id="IPR008969">
    <property type="entry name" value="CarboxyPept-like_regulatory"/>
</dbReference>
<evidence type="ECO:0000256" key="1">
    <source>
        <dbReference type="ARBA" id="ARBA00004571"/>
    </source>
</evidence>
<evidence type="ECO:0000259" key="7">
    <source>
        <dbReference type="Pfam" id="PF07715"/>
    </source>
</evidence>
<dbReference type="RefSeq" id="WP_179486968.1">
    <property type="nucleotide sequence ID" value="NZ_JACCCW010000001.1"/>
</dbReference>
<dbReference type="Gene3D" id="2.40.170.20">
    <property type="entry name" value="TonB-dependent receptor, beta-barrel domain"/>
    <property type="match status" value="1"/>
</dbReference>
<keyword evidence="3" id="KW-1134">Transmembrane beta strand</keyword>
<dbReference type="InterPro" id="IPR057601">
    <property type="entry name" value="Oar-like_b-barrel"/>
</dbReference>
<evidence type="ECO:0000256" key="4">
    <source>
        <dbReference type="ARBA" id="ARBA00022692"/>
    </source>
</evidence>
<evidence type="ECO:0000256" key="5">
    <source>
        <dbReference type="ARBA" id="ARBA00023136"/>
    </source>
</evidence>
<dbReference type="AlphaFoldDB" id="A0A7Y9TFS4"/>
<dbReference type="Gene3D" id="2.60.40.1120">
    <property type="entry name" value="Carboxypeptidase-like, regulatory domain"/>
    <property type="match status" value="1"/>
</dbReference>
<dbReference type="SUPFAM" id="SSF56935">
    <property type="entry name" value="Porins"/>
    <property type="match status" value="1"/>
</dbReference>
<comment type="subcellular location">
    <subcellularLocation>
        <location evidence="1">Cell outer membrane</location>
        <topology evidence="1">Multi-pass membrane protein</topology>
    </subcellularLocation>
</comment>
<keyword evidence="10" id="KW-1185">Reference proteome</keyword>
<dbReference type="InterPro" id="IPR037066">
    <property type="entry name" value="Plug_dom_sf"/>
</dbReference>
<dbReference type="Pfam" id="PF25183">
    <property type="entry name" value="OMP_b-brl_4"/>
    <property type="match status" value="1"/>
</dbReference>
<gene>
    <name evidence="9" type="ORF">HDF17_000237</name>
</gene>
<dbReference type="PANTHER" id="PTHR30069:SF46">
    <property type="entry name" value="OAR PROTEIN"/>
    <property type="match status" value="1"/>
</dbReference>
<proteinExistence type="predicted"/>
<dbReference type="Pfam" id="PF13620">
    <property type="entry name" value="CarboxypepD_reg"/>
    <property type="match status" value="1"/>
</dbReference>
<keyword evidence="4" id="KW-0812">Transmembrane</keyword>
<evidence type="ECO:0000256" key="2">
    <source>
        <dbReference type="ARBA" id="ARBA00022448"/>
    </source>
</evidence>
<evidence type="ECO:0000256" key="6">
    <source>
        <dbReference type="ARBA" id="ARBA00023237"/>
    </source>
</evidence>
<dbReference type="GO" id="GO:0009279">
    <property type="term" value="C:cell outer membrane"/>
    <property type="evidence" value="ECO:0007669"/>
    <property type="project" value="UniProtKB-SubCell"/>
</dbReference>
<keyword evidence="2" id="KW-0813">Transport</keyword>
<sequence>MGGATFLQAQRITASLGGTVRDPNQLNVPGADIQVTSPATGQSFTTQSNADGLFQFSNLSPGSYTVTISAAGFRTLVQTGIILQVDQSATIDFSLTLGATSETIQVTGTAPLLETQSAEVGQVISNKSIVDLPLNQRNPYSLILLVPGVSGSVGQSGNGLQFNVNGGRAGTTDVLLDGIPSVPPTDGFNNLAIFPSVDATQEFKVMTSNYSSQFGLSGGGIINVVYKSGTNQLHGSVYEFLRNSKMDANTYFNNQSNVAKPHTTRSQFGFSLGGPVFIPKLFDGRNKLFFFADYEGLRQQQATTLLATVPTLAERNGDFSADTTSTGVPIIVYDPFTTSSASPYTRSQISCNGVLNVICPARFDAVAKNLIGYFPNPNRPGINGTQINNYAASGSVPYNINQWDVKLDGNMSDRQHLAFRYSVRNPTNGTAVLFPAAIAIAQNASSNTQDAIAGELDYTFAQSAKSLYEIRYGVTHLYSRVTTRADGFDPTQLGFPSYLAQSALATSPNTLTFPGIEMTGYLSLGDGNSLGKGNLGLLTQSWQIDNVRALARHTITYGGEVRSFANNTGQVGRATGDFNFNAVVTQGPHAQTASPAAGDAFASLLLGLGSGGTVTHYFKIINTISQYAGAFVQDDWRATDNLTLNLGLRYEILFPRTERKNRQTYFDPTIPSPLAGIPGLLGGIEYTGAGGNPRTQSNTAYNNVSPRIGFAYHPLKNLVFQGGFGIFYAINGSEAAATVNQTGYRADSTYFGTAGNSGIFPGNFLSNPYPGGSFVPVTGNTLGLVTGTGGSISAPMRRSLTPYTENYNFAVQYQFPANWMVETRYVGSHGVQLLYAASINQLPDSYLAMGSKLLTPVANPLDGQVQVSGPLSGKTVQQRYLLAPFPQFTGVSIVSRNGAISHYDSVQVKLQKKFSEKLTLLVSYTGGKTLDDGAVNNANVTPASQGSETYQDASIPLFQDMYGLSTTDVSRNFVASFVYTLPFGHGERFGSGWNRYVNAMFGGYQINGIVTAQTGTPLAFSASNVANIFNPGERPNWNGQNAKLSGSVESRLKKYFNTANFSQPAVYTFGNMSGTSGYLRNPGVANLDISSFKTFALPKDCKLELHAEAFNILNKPAFGPPNTSVNSASFGVVSSQINVPRQIQVAAKILF</sequence>
<keyword evidence="5" id="KW-0472">Membrane</keyword>
<dbReference type="Pfam" id="PF07715">
    <property type="entry name" value="Plug"/>
    <property type="match status" value="1"/>
</dbReference>
<dbReference type="SUPFAM" id="SSF49464">
    <property type="entry name" value="Carboxypeptidase regulatory domain-like"/>
    <property type="match status" value="1"/>
</dbReference>
<dbReference type="GO" id="GO:0015344">
    <property type="term" value="F:siderophore uptake transmembrane transporter activity"/>
    <property type="evidence" value="ECO:0007669"/>
    <property type="project" value="TreeGrafter"/>
</dbReference>
<dbReference type="InterPro" id="IPR036942">
    <property type="entry name" value="Beta-barrel_TonB_sf"/>
</dbReference>
<dbReference type="GO" id="GO:0044718">
    <property type="term" value="P:siderophore transmembrane transport"/>
    <property type="evidence" value="ECO:0007669"/>
    <property type="project" value="TreeGrafter"/>
</dbReference>
<feature type="domain" description="TonB-dependent transporter Oar-like beta-barrel" evidence="8">
    <location>
        <begin position="225"/>
        <end position="1144"/>
    </location>
</feature>
<dbReference type="Gene3D" id="2.170.130.10">
    <property type="entry name" value="TonB-dependent receptor, plug domain"/>
    <property type="match status" value="1"/>
</dbReference>
<evidence type="ECO:0008006" key="11">
    <source>
        <dbReference type="Google" id="ProtNLM"/>
    </source>
</evidence>
<protein>
    <recommendedName>
        <fullName evidence="11">TonB-dependent receptor</fullName>
    </recommendedName>
</protein>
<dbReference type="InterPro" id="IPR012910">
    <property type="entry name" value="Plug_dom"/>
</dbReference>
<accession>A0A7Y9TFS4</accession>
<organism evidence="9 10">
    <name type="scientific">Granulicella arctica</name>
    <dbReference type="NCBI Taxonomy" id="940613"/>
    <lineage>
        <taxon>Bacteria</taxon>
        <taxon>Pseudomonadati</taxon>
        <taxon>Acidobacteriota</taxon>
        <taxon>Terriglobia</taxon>
        <taxon>Terriglobales</taxon>
        <taxon>Acidobacteriaceae</taxon>
        <taxon>Granulicella</taxon>
    </lineage>
</organism>
<keyword evidence="6" id="KW-0998">Cell outer membrane</keyword>
<dbReference type="PANTHER" id="PTHR30069">
    <property type="entry name" value="TONB-DEPENDENT OUTER MEMBRANE RECEPTOR"/>
    <property type="match status" value="1"/>
</dbReference>
<feature type="domain" description="TonB-dependent receptor plug" evidence="7">
    <location>
        <begin position="122"/>
        <end position="217"/>
    </location>
</feature>
<dbReference type="InterPro" id="IPR039426">
    <property type="entry name" value="TonB-dep_rcpt-like"/>
</dbReference>
<evidence type="ECO:0000313" key="10">
    <source>
        <dbReference type="Proteomes" id="UP000589520"/>
    </source>
</evidence>
<dbReference type="Proteomes" id="UP000589520">
    <property type="component" value="Unassembled WGS sequence"/>
</dbReference>
<evidence type="ECO:0000259" key="8">
    <source>
        <dbReference type="Pfam" id="PF25183"/>
    </source>
</evidence>
<evidence type="ECO:0000256" key="3">
    <source>
        <dbReference type="ARBA" id="ARBA00022452"/>
    </source>
</evidence>
<name>A0A7Y9TFS4_9BACT</name>